<name>A0ABQ5IF32_9ASTR</name>
<comment type="caution">
    <text evidence="3">The sequence shown here is derived from an EMBL/GenBank/DDBJ whole genome shotgun (WGS) entry which is preliminary data.</text>
</comment>
<feature type="region of interest" description="Disordered" evidence="1">
    <location>
        <begin position="1"/>
        <end position="41"/>
    </location>
</feature>
<gene>
    <name evidence="3" type="ORF">Tco_1093506</name>
</gene>
<dbReference type="Pfam" id="PF22936">
    <property type="entry name" value="Pol_BBD"/>
    <property type="match status" value="1"/>
</dbReference>
<reference evidence="3" key="1">
    <citation type="journal article" date="2022" name="Int. J. Mol. Sci.">
        <title>Draft Genome of Tanacetum Coccineum: Genomic Comparison of Closely Related Tanacetum-Family Plants.</title>
        <authorList>
            <person name="Yamashiro T."/>
            <person name="Shiraishi A."/>
            <person name="Nakayama K."/>
            <person name="Satake H."/>
        </authorList>
    </citation>
    <scope>NUCLEOTIDE SEQUENCE</scope>
</reference>
<dbReference type="EMBL" id="BQNB010020633">
    <property type="protein sequence ID" value="GJT97988.1"/>
    <property type="molecule type" value="Genomic_DNA"/>
</dbReference>
<sequence length="216" mass="24572">MSHRQPQPRLPKPKTSLTTVQVSQRKNLSHNPSSPKSVGVDTDNDIFVRLRNLEEMVEKLQDTPENDLEGGCGCAGAQRGVKPQFLSLQHRHESFQNERPCQNQDAPEFPEFSEINELKAQIQDTNMVINSGCTKHMTGNLKLLCNFMEKYMGMVRFKNDQFAPILGYEDLVQGNFTIKRVYYVEGLNHNLFSDGQLCDADLEVAFRKSTCFVTDL</sequence>
<evidence type="ECO:0000259" key="2">
    <source>
        <dbReference type="Pfam" id="PF22936"/>
    </source>
</evidence>
<proteinExistence type="predicted"/>
<dbReference type="Proteomes" id="UP001151760">
    <property type="component" value="Unassembled WGS sequence"/>
</dbReference>
<dbReference type="InterPro" id="IPR054722">
    <property type="entry name" value="PolX-like_BBD"/>
</dbReference>
<accession>A0ABQ5IF32</accession>
<feature type="domain" description="Retrovirus-related Pol polyprotein from transposon TNT 1-94-like beta-barrel" evidence="2">
    <location>
        <begin position="128"/>
        <end position="200"/>
    </location>
</feature>
<feature type="compositionally biased region" description="Polar residues" evidence="1">
    <location>
        <begin position="15"/>
        <end position="36"/>
    </location>
</feature>
<organism evidence="3 4">
    <name type="scientific">Tanacetum coccineum</name>
    <dbReference type="NCBI Taxonomy" id="301880"/>
    <lineage>
        <taxon>Eukaryota</taxon>
        <taxon>Viridiplantae</taxon>
        <taxon>Streptophyta</taxon>
        <taxon>Embryophyta</taxon>
        <taxon>Tracheophyta</taxon>
        <taxon>Spermatophyta</taxon>
        <taxon>Magnoliopsida</taxon>
        <taxon>eudicotyledons</taxon>
        <taxon>Gunneridae</taxon>
        <taxon>Pentapetalae</taxon>
        <taxon>asterids</taxon>
        <taxon>campanulids</taxon>
        <taxon>Asterales</taxon>
        <taxon>Asteraceae</taxon>
        <taxon>Asteroideae</taxon>
        <taxon>Anthemideae</taxon>
        <taxon>Anthemidinae</taxon>
        <taxon>Tanacetum</taxon>
    </lineage>
</organism>
<keyword evidence="4" id="KW-1185">Reference proteome</keyword>
<evidence type="ECO:0000313" key="3">
    <source>
        <dbReference type="EMBL" id="GJT97988.1"/>
    </source>
</evidence>
<protein>
    <recommendedName>
        <fullName evidence="2">Retrovirus-related Pol polyprotein from transposon TNT 1-94-like beta-barrel domain-containing protein</fullName>
    </recommendedName>
</protein>
<evidence type="ECO:0000313" key="4">
    <source>
        <dbReference type="Proteomes" id="UP001151760"/>
    </source>
</evidence>
<reference evidence="3" key="2">
    <citation type="submission" date="2022-01" db="EMBL/GenBank/DDBJ databases">
        <authorList>
            <person name="Yamashiro T."/>
            <person name="Shiraishi A."/>
            <person name="Satake H."/>
            <person name="Nakayama K."/>
        </authorList>
    </citation>
    <scope>NUCLEOTIDE SEQUENCE</scope>
</reference>
<evidence type="ECO:0000256" key="1">
    <source>
        <dbReference type="SAM" id="MobiDB-lite"/>
    </source>
</evidence>